<dbReference type="RefSeq" id="WP_049405060.1">
    <property type="nucleotide sequence ID" value="NZ_JANKBX010000001.1"/>
</dbReference>
<accession>A0AA41CGG6</accession>
<proteinExistence type="predicted"/>
<dbReference type="Pfam" id="PF18944">
    <property type="entry name" value="DUF5691"/>
    <property type="match status" value="1"/>
</dbReference>
<reference evidence="1" key="1">
    <citation type="submission" date="2020-11" db="EMBL/GenBank/DDBJ databases">
        <title>Enhanced detection system for hospital associated transmission using whole genome sequencing surveillance.</title>
        <authorList>
            <person name="Harrison L.H."/>
            <person name="Van Tyne D."/>
            <person name="Marsh J.W."/>
            <person name="Griffith M.P."/>
            <person name="Snyder D.J."/>
            <person name="Cooper V.S."/>
            <person name="Mustapha M."/>
        </authorList>
    </citation>
    <scope>NUCLEOTIDE SEQUENCE</scope>
    <source>
        <strain evidence="1">STEN00053</strain>
    </source>
</reference>
<sequence>MNQAWLKPALLGIDRPQVIAVGGALDVLLQAVADADEPALAYSRQVGVLAACERAAVRTAAAVSVPPPVADDPLQLAADHPWVALLATVFQPGQFSPWGKRLRLQACAQLAAHGRHLPVAVLPQALEAGARLAVLREALRAVLGVRGYWLAACNPEWRYASAPLEAQASAEEVEQVWKEGSSEARLAVFQQQRLEDVAAARTRLQDSLKELPARERAAFVAALQAGLGADDAPLLQALLKDRSREVRALAGPMLARLPDSAHAAYLQAQMAALLQQSRSGLLRRLAWTLEAPATLDPGWAEAAIDGKRPNGEVLGERAWWLYQLARQLPLAWWCRTLEKPAAEVVAWAREGDWYQALLRAWLERVDASEPEWVEALVALKETHARKSELLALLPAAQRERYWPAKLQDLIAQGLLDDVLDSTGAAQSLSAAYSQALAPSVGALFGDERLRYDYLLRDRLLELLAVLHPSTLAGVQIAEPPATATDAMLHCAQQARALLALRQALYSPF</sequence>
<dbReference type="EMBL" id="JADUOV010000001">
    <property type="protein sequence ID" value="MBH1788513.1"/>
    <property type="molecule type" value="Genomic_DNA"/>
</dbReference>
<evidence type="ECO:0000313" key="1">
    <source>
        <dbReference type="EMBL" id="MBH1788513.1"/>
    </source>
</evidence>
<dbReference type="AlphaFoldDB" id="A0AA41CGG6"/>
<comment type="caution">
    <text evidence="1">The sequence shown here is derived from an EMBL/GenBank/DDBJ whole genome shotgun (WGS) entry which is preliminary data.</text>
</comment>
<organism evidence="1 2">
    <name type="scientific">Stenotrophomonas maltophilia</name>
    <name type="common">Pseudomonas maltophilia</name>
    <name type="synonym">Xanthomonas maltophilia</name>
    <dbReference type="NCBI Taxonomy" id="40324"/>
    <lineage>
        <taxon>Bacteria</taxon>
        <taxon>Pseudomonadati</taxon>
        <taxon>Pseudomonadota</taxon>
        <taxon>Gammaproteobacteria</taxon>
        <taxon>Lysobacterales</taxon>
        <taxon>Lysobacteraceae</taxon>
        <taxon>Stenotrophomonas</taxon>
        <taxon>Stenotrophomonas maltophilia group</taxon>
    </lineage>
</organism>
<dbReference type="InterPro" id="IPR043746">
    <property type="entry name" value="DUF5691"/>
</dbReference>
<protein>
    <submittedName>
        <fullName evidence="1">Uncharacterized protein</fullName>
    </submittedName>
</protein>
<evidence type="ECO:0000313" key="2">
    <source>
        <dbReference type="Proteomes" id="UP000634179"/>
    </source>
</evidence>
<name>A0AA41CGG6_STEMA</name>
<gene>
    <name evidence="1" type="ORF">I5V89_01370</name>
</gene>
<dbReference type="Proteomes" id="UP000634179">
    <property type="component" value="Unassembled WGS sequence"/>
</dbReference>